<evidence type="ECO:0000313" key="2">
    <source>
        <dbReference type="Proteomes" id="UP000596311"/>
    </source>
</evidence>
<keyword evidence="2" id="KW-1185">Reference proteome</keyword>
<dbReference type="Proteomes" id="UP000596311">
    <property type="component" value="Chromosome"/>
</dbReference>
<dbReference type="RefSeq" id="WP_203213886.1">
    <property type="nucleotide sequence ID" value="NZ_CP049945.1"/>
</dbReference>
<evidence type="ECO:0000313" key="1">
    <source>
        <dbReference type="EMBL" id="QRF01350.1"/>
    </source>
</evidence>
<accession>A0ABX7EC90</accession>
<name>A0ABX7EC90_9ACTN</name>
<reference evidence="1 2" key="1">
    <citation type="submission" date="2020-03" db="EMBL/GenBank/DDBJ databases">
        <title>Genome mining and metabolic profiling illuminate the polycyclic tetramate macrolactams from Streptomyces koyangensis SCSIO 5802.</title>
        <authorList>
            <person name="Ding W."/>
        </authorList>
    </citation>
    <scope>NUCLEOTIDE SEQUENCE [LARGE SCALE GENOMIC DNA]</scope>
    <source>
        <strain evidence="1 2">SCSIO 5802</strain>
    </source>
</reference>
<sequence>MTCRPRPATTTVVVVPAYVTAPMPTPKSAVALPGIGAESRIAQHAGTVLLLMTAPSR</sequence>
<proteinExistence type="predicted"/>
<protein>
    <submittedName>
        <fullName evidence="1">Uncharacterized protein</fullName>
    </submittedName>
</protein>
<dbReference type="EMBL" id="CP049945">
    <property type="protein sequence ID" value="QRF01350.1"/>
    <property type="molecule type" value="Genomic_DNA"/>
</dbReference>
<gene>
    <name evidence="1" type="ORF">G9U55_03510</name>
</gene>
<organism evidence="1 2">
    <name type="scientific">Streptomyces koyangensis</name>
    <dbReference type="NCBI Taxonomy" id="188770"/>
    <lineage>
        <taxon>Bacteria</taxon>
        <taxon>Bacillati</taxon>
        <taxon>Actinomycetota</taxon>
        <taxon>Actinomycetes</taxon>
        <taxon>Kitasatosporales</taxon>
        <taxon>Streptomycetaceae</taxon>
        <taxon>Streptomyces</taxon>
        <taxon>Streptomyces aurantiacus group</taxon>
    </lineage>
</organism>